<keyword evidence="4" id="KW-1185">Reference proteome</keyword>
<dbReference type="Pfam" id="PF13878">
    <property type="entry name" value="zf-C2H2_3"/>
    <property type="match status" value="1"/>
</dbReference>
<reference evidence="3 4" key="1">
    <citation type="submission" date="2016-02" db="EMBL/GenBank/DDBJ databases">
        <title>Discovery of a natural microsporidian pathogen with a broad tissue tropism in Caenorhabditis elegans.</title>
        <authorList>
            <person name="Luallen R.J."/>
            <person name="Reinke A.W."/>
            <person name="Tong L."/>
            <person name="Botts M.R."/>
            <person name="Felix M.-A."/>
            <person name="Troemel E.R."/>
        </authorList>
    </citation>
    <scope>NUCLEOTIDE SEQUENCE [LARGE SCALE GENOMIC DNA]</scope>
    <source>
        <strain evidence="3 4">JUm2807</strain>
    </source>
</reference>
<dbReference type="VEuPathDB" id="MicrosporidiaDB:NEDG_01069"/>
<feature type="domain" description="N-acetyltransferase ESCO zinc-finger" evidence="2">
    <location>
        <begin position="52"/>
        <end position="89"/>
    </location>
</feature>
<dbReference type="OrthoDB" id="2186757at2759"/>
<dbReference type="RefSeq" id="XP_067543675.1">
    <property type="nucleotide sequence ID" value="XM_067688487.1"/>
</dbReference>
<name>A0A177EC13_9MICR</name>
<feature type="region of interest" description="Disordered" evidence="1">
    <location>
        <begin position="1"/>
        <end position="25"/>
    </location>
</feature>
<feature type="compositionally biased region" description="Polar residues" evidence="1">
    <location>
        <begin position="1"/>
        <end position="13"/>
    </location>
</feature>
<proteinExistence type="predicted"/>
<feature type="region of interest" description="Disordered" evidence="1">
    <location>
        <begin position="78"/>
        <end position="106"/>
    </location>
</feature>
<evidence type="ECO:0000256" key="1">
    <source>
        <dbReference type="SAM" id="MobiDB-lite"/>
    </source>
</evidence>
<dbReference type="InterPro" id="IPR028005">
    <property type="entry name" value="AcTrfase_ESCO_Znf_dom"/>
</dbReference>
<dbReference type="GeneID" id="93647419"/>
<gene>
    <name evidence="3" type="ORF">NEDG_01069</name>
</gene>
<dbReference type="EMBL" id="LTDL01000042">
    <property type="protein sequence ID" value="OAG28930.1"/>
    <property type="molecule type" value="Genomic_DNA"/>
</dbReference>
<evidence type="ECO:0000313" key="4">
    <source>
        <dbReference type="Proteomes" id="UP000185944"/>
    </source>
</evidence>
<evidence type="ECO:0000313" key="3">
    <source>
        <dbReference type="EMBL" id="OAG28930.1"/>
    </source>
</evidence>
<comment type="caution">
    <text evidence="3">The sequence shown here is derived from an EMBL/GenBank/DDBJ whole genome shotgun (WGS) entry which is preliminary data.</text>
</comment>
<dbReference type="Proteomes" id="UP000185944">
    <property type="component" value="Unassembled WGS sequence"/>
</dbReference>
<accession>A0A177EC13</accession>
<protein>
    <recommendedName>
        <fullName evidence="2">N-acetyltransferase ESCO zinc-finger domain-containing protein</fullName>
    </recommendedName>
</protein>
<dbReference type="AlphaFoldDB" id="A0A177EC13"/>
<evidence type="ECO:0000259" key="2">
    <source>
        <dbReference type="Pfam" id="PF13878"/>
    </source>
</evidence>
<sequence>MKTFSKRASTPTAGTPAKKPSGLMGHLEIKETDYLRGHPTTEGMCAPAKKAQTVLNFGQRMFTTCHVCGTVYSAAEKEDGQLHQKLHRRYLEERSNRSNQSEEEGI</sequence>
<organism evidence="3 4">
    <name type="scientific">Nematocida displodere</name>
    <dbReference type="NCBI Taxonomy" id="1805483"/>
    <lineage>
        <taxon>Eukaryota</taxon>
        <taxon>Fungi</taxon>
        <taxon>Fungi incertae sedis</taxon>
        <taxon>Microsporidia</taxon>
        <taxon>Nematocida</taxon>
    </lineage>
</organism>